<dbReference type="AlphaFoldDB" id="A0A8S0SIK3"/>
<evidence type="ECO:0000256" key="2">
    <source>
        <dbReference type="ARBA" id="ARBA00023015"/>
    </source>
</evidence>
<dbReference type="GO" id="GO:0003677">
    <property type="term" value="F:DNA binding"/>
    <property type="evidence" value="ECO:0007669"/>
    <property type="project" value="UniProtKB-KW"/>
</dbReference>
<reference evidence="7 8" key="1">
    <citation type="submission" date="2019-12" db="EMBL/GenBank/DDBJ databases">
        <authorList>
            <person name="Alioto T."/>
            <person name="Alioto T."/>
            <person name="Gomez Garrido J."/>
        </authorList>
    </citation>
    <scope>NUCLEOTIDE SEQUENCE [LARGE SCALE GENOMIC DNA]</scope>
</reference>
<evidence type="ECO:0000313" key="8">
    <source>
        <dbReference type="Proteomes" id="UP000594638"/>
    </source>
</evidence>
<evidence type="ECO:0000256" key="5">
    <source>
        <dbReference type="ARBA" id="ARBA00023242"/>
    </source>
</evidence>
<dbReference type="Pfam" id="PF01429">
    <property type="entry name" value="MBD"/>
    <property type="match status" value="2"/>
</dbReference>
<accession>A0A8S0SIK3</accession>
<dbReference type="Gramene" id="OE9A090141T1">
    <property type="protein sequence ID" value="OE9A090141C1"/>
    <property type="gene ID" value="OE9A090141"/>
</dbReference>
<dbReference type="PANTHER" id="PTHR12396:SF38">
    <property type="entry name" value="METHYL-CPG-BINDING DOMAIN-CONTAINING PROTEIN 7"/>
    <property type="match status" value="1"/>
</dbReference>
<evidence type="ECO:0000256" key="4">
    <source>
        <dbReference type="ARBA" id="ARBA00023163"/>
    </source>
</evidence>
<dbReference type="Gene3D" id="3.30.890.10">
    <property type="entry name" value="Methyl-cpg-binding Protein 2, Chain A"/>
    <property type="match status" value="2"/>
</dbReference>
<dbReference type="EMBL" id="CACTIH010005437">
    <property type="protein sequence ID" value="CAA2992475.1"/>
    <property type="molecule type" value="Genomic_DNA"/>
</dbReference>
<comment type="subcellular location">
    <subcellularLocation>
        <location evidence="1">Nucleus</location>
    </subcellularLocation>
</comment>
<keyword evidence="3" id="KW-0238">DNA-binding</keyword>
<name>A0A8S0SIK3_OLEEU</name>
<keyword evidence="5" id="KW-0539">Nucleus</keyword>
<dbReference type="OrthoDB" id="10072024at2759"/>
<keyword evidence="4" id="KW-0804">Transcription</keyword>
<evidence type="ECO:0000256" key="3">
    <source>
        <dbReference type="ARBA" id="ARBA00023125"/>
    </source>
</evidence>
<dbReference type="Gramene" id="OE9A090141T2">
    <property type="protein sequence ID" value="OE9A090141C2"/>
    <property type="gene ID" value="OE9A090141"/>
</dbReference>
<dbReference type="InterPro" id="IPR016177">
    <property type="entry name" value="DNA-bd_dom_sf"/>
</dbReference>
<dbReference type="GO" id="GO:0005634">
    <property type="term" value="C:nucleus"/>
    <property type="evidence" value="ECO:0007669"/>
    <property type="project" value="UniProtKB-SubCell"/>
</dbReference>
<evidence type="ECO:0000259" key="6">
    <source>
        <dbReference type="PROSITE" id="PS50982"/>
    </source>
</evidence>
<sequence>MEERNSMLVPLRPAYGGDRLSKNTELALASPPTTAIINITPRIKLPPGWGVEEVLRPNGSHIDRYYYEPGTGRKFRSSKEVERHLNGEEYPRRRRKLTLHNRKSGCQRMIVSGGKMLKLGKEIDRNQLAMMVSRSAKASPYFKLPDGWIVEKVPRKYDGTIDKYYYEPETGRKFRSLVSVERYLAELEGDDVLLSKALAEIKENKLMSKVFQLDNHIENSIPRTENIFGDMKVSSIVGPPMKVNWVLASPHGDAWNPIISDMSIPDSVKQQWTKRFMQIMNDGGLDSPNSSA</sequence>
<keyword evidence="8" id="KW-1185">Reference proteome</keyword>
<dbReference type="PANTHER" id="PTHR12396">
    <property type="entry name" value="METHYL-CPG BINDING PROTEIN, MBD"/>
    <property type="match status" value="1"/>
</dbReference>
<dbReference type="SUPFAM" id="SSF54171">
    <property type="entry name" value="DNA-binding domain"/>
    <property type="match status" value="2"/>
</dbReference>
<dbReference type="PROSITE" id="PS50982">
    <property type="entry name" value="MBD"/>
    <property type="match status" value="2"/>
</dbReference>
<evidence type="ECO:0000313" key="7">
    <source>
        <dbReference type="EMBL" id="CAA2992475.1"/>
    </source>
</evidence>
<feature type="domain" description="MBD" evidence="6">
    <location>
        <begin position="134"/>
        <end position="206"/>
    </location>
</feature>
<comment type="caution">
    <text evidence="7">The sequence shown here is derived from an EMBL/GenBank/DDBJ whole genome shotgun (WGS) entry which is preliminary data.</text>
</comment>
<keyword evidence="2" id="KW-0805">Transcription regulation</keyword>
<gene>
    <name evidence="7" type="ORF">OLEA9_A090141</name>
</gene>
<feature type="domain" description="MBD" evidence="6">
    <location>
        <begin position="35"/>
        <end position="104"/>
    </location>
</feature>
<dbReference type="InterPro" id="IPR001739">
    <property type="entry name" value="Methyl_CpG_DNA-bd"/>
</dbReference>
<organism evidence="7 8">
    <name type="scientific">Olea europaea subsp. europaea</name>
    <dbReference type="NCBI Taxonomy" id="158383"/>
    <lineage>
        <taxon>Eukaryota</taxon>
        <taxon>Viridiplantae</taxon>
        <taxon>Streptophyta</taxon>
        <taxon>Embryophyta</taxon>
        <taxon>Tracheophyta</taxon>
        <taxon>Spermatophyta</taxon>
        <taxon>Magnoliopsida</taxon>
        <taxon>eudicotyledons</taxon>
        <taxon>Gunneridae</taxon>
        <taxon>Pentapetalae</taxon>
        <taxon>asterids</taxon>
        <taxon>lamiids</taxon>
        <taxon>Lamiales</taxon>
        <taxon>Oleaceae</taxon>
        <taxon>Oleeae</taxon>
        <taxon>Olea</taxon>
    </lineage>
</organism>
<evidence type="ECO:0000256" key="1">
    <source>
        <dbReference type="ARBA" id="ARBA00004123"/>
    </source>
</evidence>
<protein>
    <submittedName>
        <fullName evidence="7">Methyl- -binding domain-containing 7 isoform X1</fullName>
    </submittedName>
</protein>
<proteinExistence type="predicted"/>
<dbReference type="Proteomes" id="UP000594638">
    <property type="component" value="Unassembled WGS sequence"/>
</dbReference>